<sequence length="101" mass="10361">MIFRTICLMSLGTLALSACSEPAPRPPQPVGVAASVAPTDRLVAAIETEGCTLTNGNIGAVLLRANLTQAELPGLITQLSGQGRIEASDGSSIRLLSDNCI</sequence>
<keyword evidence="3" id="KW-1185">Reference proteome</keyword>
<comment type="caution">
    <text evidence="2">The sequence shown here is derived from an EMBL/GenBank/DDBJ whole genome shotgun (WGS) entry which is preliminary data.</text>
</comment>
<name>A0A5C4N035_9RHOB</name>
<evidence type="ECO:0000313" key="3">
    <source>
        <dbReference type="Proteomes" id="UP000305887"/>
    </source>
</evidence>
<accession>A0A5C4N035</accession>
<dbReference type="OrthoDB" id="7875834at2"/>
<dbReference type="Proteomes" id="UP000305887">
    <property type="component" value="Unassembled WGS sequence"/>
</dbReference>
<organism evidence="2 3">
    <name type="scientific">Rubellimicrobium rubrum</name>
    <dbReference type="NCBI Taxonomy" id="2585369"/>
    <lineage>
        <taxon>Bacteria</taxon>
        <taxon>Pseudomonadati</taxon>
        <taxon>Pseudomonadota</taxon>
        <taxon>Alphaproteobacteria</taxon>
        <taxon>Rhodobacterales</taxon>
        <taxon>Roseobacteraceae</taxon>
        <taxon>Rubellimicrobium</taxon>
    </lineage>
</organism>
<dbReference type="PROSITE" id="PS51257">
    <property type="entry name" value="PROKAR_LIPOPROTEIN"/>
    <property type="match status" value="1"/>
</dbReference>
<evidence type="ECO:0000256" key="1">
    <source>
        <dbReference type="SAM" id="SignalP"/>
    </source>
</evidence>
<reference evidence="2 3" key="1">
    <citation type="submission" date="2019-06" db="EMBL/GenBank/DDBJ databases">
        <title>YIM 131921 draft genome.</title>
        <authorList>
            <person name="Jiang L."/>
        </authorList>
    </citation>
    <scope>NUCLEOTIDE SEQUENCE [LARGE SCALE GENOMIC DNA]</scope>
    <source>
        <strain evidence="2 3">YIM 131921</strain>
    </source>
</reference>
<dbReference type="EMBL" id="VDFU01000006">
    <property type="protein sequence ID" value="TNC50711.1"/>
    <property type="molecule type" value="Genomic_DNA"/>
</dbReference>
<feature type="chain" id="PRO_5022991440" evidence="1">
    <location>
        <begin position="21"/>
        <end position="101"/>
    </location>
</feature>
<dbReference type="RefSeq" id="WP_139076032.1">
    <property type="nucleotide sequence ID" value="NZ_VDFU01000006.1"/>
</dbReference>
<gene>
    <name evidence="2" type="ORF">FHG66_06970</name>
</gene>
<keyword evidence="1" id="KW-0732">Signal</keyword>
<proteinExistence type="predicted"/>
<dbReference type="AlphaFoldDB" id="A0A5C4N035"/>
<feature type="signal peptide" evidence="1">
    <location>
        <begin position="1"/>
        <end position="20"/>
    </location>
</feature>
<evidence type="ECO:0000313" key="2">
    <source>
        <dbReference type="EMBL" id="TNC50711.1"/>
    </source>
</evidence>
<protein>
    <submittedName>
        <fullName evidence="2">Uncharacterized protein</fullName>
    </submittedName>
</protein>